<sequence>MFVDFQDQWRPGPWEPKRPPGRLTKRQERVIGWLVGINLLLLLVAPLGGSTLVAAFIALLGG</sequence>
<dbReference type="EMBL" id="QYBC01000028">
    <property type="protein sequence ID" value="RYB01782.1"/>
    <property type="molecule type" value="Genomic_DNA"/>
</dbReference>
<keyword evidence="2" id="KW-0812">Transmembrane</keyword>
<evidence type="ECO:0000313" key="4">
    <source>
        <dbReference type="Proteomes" id="UP000289411"/>
    </source>
</evidence>
<reference evidence="3 4" key="2">
    <citation type="submission" date="2019-02" db="EMBL/GenBank/DDBJ databases">
        <title>'Lichenibacterium ramalinii' gen. nov. sp. nov., 'Lichenibacterium minor' gen. nov. sp. nov.</title>
        <authorList>
            <person name="Pankratov T."/>
        </authorList>
    </citation>
    <scope>NUCLEOTIDE SEQUENCE [LARGE SCALE GENOMIC DNA]</scope>
    <source>
        <strain evidence="3 4">RmlP001</strain>
    </source>
</reference>
<evidence type="ECO:0000313" key="3">
    <source>
        <dbReference type="EMBL" id="RYB01782.1"/>
    </source>
</evidence>
<dbReference type="RefSeq" id="WP_129221799.1">
    <property type="nucleotide sequence ID" value="NZ_QYBC01000028.1"/>
</dbReference>
<evidence type="ECO:0000256" key="1">
    <source>
        <dbReference type="SAM" id="MobiDB-lite"/>
    </source>
</evidence>
<proteinExistence type="predicted"/>
<feature type="region of interest" description="Disordered" evidence="1">
    <location>
        <begin position="1"/>
        <end position="21"/>
    </location>
</feature>
<feature type="transmembrane region" description="Helical" evidence="2">
    <location>
        <begin position="30"/>
        <end position="60"/>
    </location>
</feature>
<name>A0A4Q2R604_9HYPH</name>
<dbReference type="OrthoDB" id="7577940at2"/>
<protein>
    <submittedName>
        <fullName evidence="3">Uncharacterized protein</fullName>
    </submittedName>
</protein>
<dbReference type="AlphaFoldDB" id="A0A4Q2R604"/>
<keyword evidence="2" id="KW-0472">Membrane</keyword>
<keyword evidence="4" id="KW-1185">Reference proteome</keyword>
<reference evidence="3 4" key="1">
    <citation type="submission" date="2018-09" db="EMBL/GenBank/DDBJ databases">
        <authorList>
            <person name="Grouzdev D.S."/>
            <person name="Krutkina M.S."/>
        </authorList>
    </citation>
    <scope>NUCLEOTIDE SEQUENCE [LARGE SCALE GENOMIC DNA]</scope>
    <source>
        <strain evidence="3 4">RmlP001</strain>
    </source>
</reference>
<evidence type="ECO:0000256" key="2">
    <source>
        <dbReference type="SAM" id="Phobius"/>
    </source>
</evidence>
<keyword evidence="2" id="KW-1133">Transmembrane helix</keyword>
<comment type="caution">
    <text evidence="3">The sequence shown here is derived from an EMBL/GenBank/DDBJ whole genome shotgun (WGS) entry which is preliminary data.</text>
</comment>
<organism evidence="3 4">
    <name type="scientific">Lichenibacterium ramalinae</name>
    <dbReference type="NCBI Taxonomy" id="2316527"/>
    <lineage>
        <taxon>Bacteria</taxon>
        <taxon>Pseudomonadati</taxon>
        <taxon>Pseudomonadota</taxon>
        <taxon>Alphaproteobacteria</taxon>
        <taxon>Hyphomicrobiales</taxon>
        <taxon>Lichenihabitantaceae</taxon>
        <taxon>Lichenibacterium</taxon>
    </lineage>
</organism>
<accession>A0A4Q2R604</accession>
<gene>
    <name evidence="3" type="ORF">D3272_24110</name>
</gene>
<dbReference type="Proteomes" id="UP000289411">
    <property type="component" value="Unassembled WGS sequence"/>
</dbReference>